<evidence type="ECO:0000313" key="4">
    <source>
        <dbReference type="Proteomes" id="UP000057938"/>
    </source>
</evidence>
<dbReference type="Pfam" id="PF07811">
    <property type="entry name" value="TadE"/>
    <property type="match status" value="1"/>
</dbReference>
<accession>A0A0M3TAD7</accession>
<dbReference type="KEGG" id="aep:AMC99_01580"/>
<dbReference type="STRING" id="361183.AMC99_01580"/>
<dbReference type="PATRIC" id="fig|361183.4.peg.1553"/>
<keyword evidence="1" id="KW-0812">Transmembrane</keyword>
<dbReference type="AlphaFoldDB" id="A0A0M3TAD7"/>
<keyword evidence="1" id="KW-1133">Transmembrane helix</keyword>
<evidence type="ECO:0000313" key="3">
    <source>
        <dbReference type="EMBL" id="ALE16872.1"/>
    </source>
</evidence>
<keyword evidence="4" id="KW-1185">Reference proteome</keyword>
<gene>
    <name evidence="3" type="ORF">AMC99_01580</name>
</gene>
<dbReference type="Proteomes" id="UP000057938">
    <property type="component" value="Chromosome"/>
</dbReference>
<evidence type="ECO:0000256" key="1">
    <source>
        <dbReference type="SAM" id="Phobius"/>
    </source>
</evidence>
<reference evidence="3 4" key="1">
    <citation type="submission" date="2015-09" db="EMBL/GenBank/DDBJ databases">
        <title>Complete genome sequence of a benzo[a]pyrene-degrading bacterium Altererythrobacter epoxidivorans CGMCC 1.7731T.</title>
        <authorList>
            <person name="Li Z."/>
            <person name="Cheng H."/>
            <person name="Huo Y."/>
            <person name="Xu X."/>
        </authorList>
    </citation>
    <scope>NUCLEOTIDE SEQUENCE [LARGE SCALE GENOMIC DNA]</scope>
    <source>
        <strain evidence="3 4">CGMCC 1.7731</strain>
    </source>
</reference>
<dbReference type="InterPro" id="IPR012495">
    <property type="entry name" value="TadE-like_dom"/>
</dbReference>
<sequence>MMFRKLGRDQRGNATIDFAFAFPVLLTIMLGTLQMGQYLHTSGALRHALGEGVRLAKVDPTASTTQIEREVRDELVAIDKDNILSLKATRGTSNGAKYSRIAIRYKLEPMIPLIPVPPITVSEEKTVWLPV</sequence>
<dbReference type="EMBL" id="CP012669">
    <property type="protein sequence ID" value="ALE16872.1"/>
    <property type="molecule type" value="Genomic_DNA"/>
</dbReference>
<organism evidence="3 4">
    <name type="scientific">Altererythrobacter epoxidivorans</name>
    <dbReference type="NCBI Taxonomy" id="361183"/>
    <lineage>
        <taxon>Bacteria</taxon>
        <taxon>Pseudomonadati</taxon>
        <taxon>Pseudomonadota</taxon>
        <taxon>Alphaproteobacteria</taxon>
        <taxon>Sphingomonadales</taxon>
        <taxon>Erythrobacteraceae</taxon>
        <taxon>Altererythrobacter</taxon>
    </lineage>
</organism>
<name>A0A0M3TAD7_9SPHN</name>
<evidence type="ECO:0000259" key="2">
    <source>
        <dbReference type="Pfam" id="PF07811"/>
    </source>
</evidence>
<proteinExistence type="predicted"/>
<feature type="domain" description="TadE-like" evidence="2">
    <location>
        <begin position="12"/>
        <end position="54"/>
    </location>
</feature>
<protein>
    <recommendedName>
        <fullName evidence="2">TadE-like domain-containing protein</fullName>
    </recommendedName>
</protein>
<keyword evidence="1" id="KW-0472">Membrane</keyword>
<feature type="transmembrane region" description="Helical" evidence="1">
    <location>
        <begin position="12"/>
        <end position="33"/>
    </location>
</feature>